<dbReference type="AlphaFoldDB" id="A0A2V1DY89"/>
<accession>A0A2V1DY89</accession>
<dbReference type="Proteomes" id="UP000244855">
    <property type="component" value="Unassembled WGS sequence"/>
</dbReference>
<feature type="region of interest" description="Disordered" evidence="1">
    <location>
        <begin position="1"/>
        <end position="31"/>
    </location>
</feature>
<dbReference type="EMBL" id="KZ805345">
    <property type="protein sequence ID" value="PVI02294.1"/>
    <property type="molecule type" value="Genomic_DNA"/>
</dbReference>
<keyword evidence="3" id="KW-1185">Reference proteome</keyword>
<evidence type="ECO:0000313" key="3">
    <source>
        <dbReference type="Proteomes" id="UP000244855"/>
    </source>
</evidence>
<feature type="compositionally biased region" description="Polar residues" evidence="1">
    <location>
        <begin position="14"/>
        <end position="27"/>
    </location>
</feature>
<protein>
    <submittedName>
        <fullName evidence="2">Uncharacterized protein</fullName>
    </submittedName>
</protein>
<reference evidence="2 3" key="1">
    <citation type="journal article" date="2018" name="Sci. Rep.">
        <title>Comparative genomics provides insights into the lifestyle and reveals functional heterogeneity of dark septate endophytic fungi.</title>
        <authorList>
            <person name="Knapp D.G."/>
            <person name="Nemeth J.B."/>
            <person name="Barry K."/>
            <person name="Hainaut M."/>
            <person name="Henrissat B."/>
            <person name="Johnson J."/>
            <person name="Kuo A."/>
            <person name="Lim J.H.P."/>
            <person name="Lipzen A."/>
            <person name="Nolan M."/>
            <person name="Ohm R.A."/>
            <person name="Tamas L."/>
            <person name="Grigoriev I.V."/>
            <person name="Spatafora J.W."/>
            <person name="Nagy L.G."/>
            <person name="Kovacs G.M."/>
        </authorList>
    </citation>
    <scope>NUCLEOTIDE SEQUENCE [LARGE SCALE GENOMIC DNA]</scope>
    <source>
        <strain evidence="2 3">DSE2036</strain>
    </source>
</reference>
<organism evidence="2 3">
    <name type="scientific">Periconia macrospinosa</name>
    <dbReference type="NCBI Taxonomy" id="97972"/>
    <lineage>
        <taxon>Eukaryota</taxon>
        <taxon>Fungi</taxon>
        <taxon>Dikarya</taxon>
        <taxon>Ascomycota</taxon>
        <taxon>Pezizomycotina</taxon>
        <taxon>Dothideomycetes</taxon>
        <taxon>Pleosporomycetidae</taxon>
        <taxon>Pleosporales</taxon>
        <taxon>Massarineae</taxon>
        <taxon>Periconiaceae</taxon>
        <taxon>Periconia</taxon>
    </lineage>
</organism>
<proteinExistence type="predicted"/>
<dbReference type="OrthoDB" id="3800465at2759"/>
<evidence type="ECO:0000313" key="2">
    <source>
        <dbReference type="EMBL" id="PVI02294.1"/>
    </source>
</evidence>
<evidence type="ECO:0000256" key="1">
    <source>
        <dbReference type="SAM" id="MobiDB-lite"/>
    </source>
</evidence>
<sequence>MSARFTDSVPVSPKANTPVQFRTSPHTESPGAHFVSEFRSDVPPVRLRDGSDAPGRVITTAQTAPDRFWAVAVKQARAAAMDAGFVVQGECKIGKSNDFGLPVGRRSTSMAVLTSMTMTAAQWASFTGTPFTPCTYNSIGRGMEAWIRRNMGVMSDVDLVKSLQHYVATVKGGVLQDNVFLPPGALVKTMARRSAS</sequence>
<name>A0A2V1DY89_9PLEO</name>
<gene>
    <name evidence="2" type="ORF">DM02DRAFT_653760</name>
</gene>